<dbReference type="SMART" id="SM00823">
    <property type="entry name" value="PKS_PP"/>
    <property type="match status" value="1"/>
</dbReference>
<dbReference type="Pfam" id="PF14765">
    <property type="entry name" value="PS-DH"/>
    <property type="match status" value="1"/>
</dbReference>
<keyword evidence="3" id="KW-0808">Transferase</keyword>
<keyword evidence="2" id="KW-0597">Phosphoprotein</keyword>
<dbReference type="Pfam" id="PF08659">
    <property type="entry name" value="KR"/>
    <property type="match status" value="1"/>
</dbReference>
<dbReference type="CDD" id="cd00833">
    <property type="entry name" value="PKS"/>
    <property type="match status" value="1"/>
</dbReference>
<dbReference type="Gene3D" id="3.40.366.10">
    <property type="entry name" value="Malonyl-Coenzyme A Acyl Carrier Protein, domain 2"/>
    <property type="match status" value="1"/>
</dbReference>
<dbReference type="SUPFAM" id="SSF51735">
    <property type="entry name" value="NAD(P)-binding Rossmann-fold domains"/>
    <property type="match status" value="2"/>
</dbReference>
<dbReference type="InterPro" id="IPR049900">
    <property type="entry name" value="PKS_mFAS_DH"/>
</dbReference>
<evidence type="ECO:0000256" key="6">
    <source>
        <dbReference type="ARBA" id="ARBA00023268"/>
    </source>
</evidence>
<dbReference type="Pfam" id="PF08240">
    <property type="entry name" value="ADH_N"/>
    <property type="match status" value="1"/>
</dbReference>
<feature type="domain" description="Ketosynthase family 3 (KS3)" evidence="11">
    <location>
        <begin position="13"/>
        <end position="435"/>
    </location>
</feature>
<dbReference type="SUPFAM" id="SSF52151">
    <property type="entry name" value="FabD/lysophospholipase-like"/>
    <property type="match status" value="1"/>
</dbReference>
<dbReference type="InterPro" id="IPR013968">
    <property type="entry name" value="PKS_KR"/>
</dbReference>
<dbReference type="InterPro" id="IPR013149">
    <property type="entry name" value="ADH-like_C"/>
</dbReference>
<protein>
    <submittedName>
        <fullName evidence="13">Fatty acid synthase S-acetyltransferase</fullName>
    </submittedName>
</protein>
<evidence type="ECO:0000259" key="12">
    <source>
        <dbReference type="PROSITE" id="PS52019"/>
    </source>
</evidence>
<dbReference type="InterPro" id="IPR014030">
    <property type="entry name" value="Ketoacyl_synth_N"/>
</dbReference>
<keyword evidence="1" id="KW-0596">Phosphopantetheine</keyword>
<dbReference type="InterPro" id="IPR042104">
    <property type="entry name" value="PKS_dehydratase_sf"/>
</dbReference>
<dbReference type="InterPro" id="IPR036291">
    <property type="entry name" value="NAD(P)-bd_dom_sf"/>
</dbReference>
<dbReference type="Pfam" id="PF21089">
    <property type="entry name" value="PKS_DH_N"/>
    <property type="match status" value="1"/>
</dbReference>
<dbReference type="InterPro" id="IPR049551">
    <property type="entry name" value="PKS_DH_C"/>
</dbReference>
<dbReference type="Pfam" id="PF00107">
    <property type="entry name" value="ADH_zinc_N"/>
    <property type="match status" value="1"/>
</dbReference>
<organism evidence="13 14">
    <name type="scientific">Lecanosticta acicola</name>
    <dbReference type="NCBI Taxonomy" id="111012"/>
    <lineage>
        <taxon>Eukaryota</taxon>
        <taxon>Fungi</taxon>
        <taxon>Dikarya</taxon>
        <taxon>Ascomycota</taxon>
        <taxon>Pezizomycotina</taxon>
        <taxon>Dothideomycetes</taxon>
        <taxon>Dothideomycetidae</taxon>
        <taxon>Mycosphaerellales</taxon>
        <taxon>Mycosphaerellaceae</taxon>
        <taxon>Lecanosticta</taxon>
    </lineage>
</organism>
<dbReference type="Gene3D" id="3.10.129.110">
    <property type="entry name" value="Polyketide synthase dehydratase"/>
    <property type="match status" value="1"/>
</dbReference>
<dbReference type="CDD" id="cd05195">
    <property type="entry name" value="enoyl_red"/>
    <property type="match status" value="1"/>
</dbReference>
<feature type="region of interest" description="C-terminal hotdog fold" evidence="8">
    <location>
        <begin position="1072"/>
        <end position="1223"/>
    </location>
</feature>
<feature type="domain" description="Carrier" evidence="10">
    <location>
        <begin position="2146"/>
        <end position="2223"/>
    </location>
</feature>
<dbReference type="PROSITE" id="PS52019">
    <property type="entry name" value="PKS_MFAS_DH"/>
    <property type="match status" value="1"/>
</dbReference>
<evidence type="ECO:0000259" key="10">
    <source>
        <dbReference type="PROSITE" id="PS50075"/>
    </source>
</evidence>
<name>A0AAI8Z9A8_9PEZI</name>
<dbReference type="Gene3D" id="3.90.180.10">
    <property type="entry name" value="Medium-chain alcohol dehydrogenases, catalytic domain"/>
    <property type="match status" value="1"/>
</dbReference>
<dbReference type="SMART" id="SM00822">
    <property type="entry name" value="PKS_KR"/>
    <property type="match status" value="1"/>
</dbReference>
<feature type="compositionally biased region" description="Basic and acidic residues" evidence="9">
    <location>
        <begin position="446"/>
        <end position="458"/>
    </location>
</feature>
<dbReference type="GO" id="GO:0004315">
    <property type="term" value="F:3-oxoacyl-[acyl-carrier-protein] synthase activity"/>
    <property type="evidence" value="ECO:0007669"/>
    <property type="project" value="InterPro"/>
</dbReference>
<dbReference type="Pfam" id="PF23297">
    <property type="entry name" value="ACP_SdgA_C"/>
    <property type="match status" value="1"/>
</dbReference>
<dbReference type="InterPro" id="IPR002364">
    <property type="entry name" value="Quin_OxRdtase/zeta-crystal_CS"/>
</dbReference>
<dbReference type="CDD" id="cd05274">
    <property type="entry name" value="KR_FAS_SDR_x"/>
    <property type="match status" value="1"/>
</dbReference>
<dbReference type="SUPFAM" id="SSF55048">
    <property type="entry name" value="Probable ACP-binding domain of malonyl-CoA ACP transacylase"/>
    <property type="match status" value="1"/>
</dbReference>
<dbReference type="SUPFAM" id="SSF50129">
    <property type="entry name" value="GroES-like"/>
    <property type="match status" value="1"/>
</dbReference>
<dbReference type="InterPro" id="IPR020841">
    <property type="entry name" value="PKS_Beta-ketoAc_synthase_dom"/>
</dbReference>
<dbReference type="PANTHER" id="PTHR43775">
    <property type="entry name" value="FATTY ACID SYNTHASE"/>
    <property type="match status" value="1"/>
</dbReference>
<dbReference type="InterPro" id="IPR014031">
    <property type="entry name" value="Ketoacyl_synth_C"/>
</dbReference>
<dbReference type="GO" id="GO:0031177">
    <property type="term" value="F:phosphopantetheine binding"/>
    <property type="evidence" value="ECO:0007669"/>
    <property type="project" value="InterPro"/>
</dbReference>
<evidence type="ECO:0000256" key="3">
    <source>
        <dbReference type="ARBA" id="ARBA00022679"/>
    </source>
</evidence>
<dbReference type="InterPro" id="IPR011032">
    <property type="entry name" value="GroES-like_sf"/>
</dbReference>
<dbReference type="InterPro" id="IPR029063">
    <property type="entry name" value="SAM-dependent_MTases_sf"/>
</dbReference>
<reference evidence="13" key="1">
    <citation type="submission" date="2023-11" db="EMBL/GenBank/DDBJ databases">
        <authorList>
            <person name="Alioto T."/>
            <person name="Alioto T."/>
            <person name="Gomez Garrido J."/>
        </authorList>
    </citation>
    <scope>NUCLEOTIDE SEQUENCE</scope>
</reference>
<dbReference type="GO" id="GO:0006633">
    <property type="term" value="P:fatty acid biosynthetic process"/>
    <property type="evidence" value="ECO:0007669"/>
    <property type="project" value="InterPro"/>
</dbReference>
<evidence type="ECO:0000256" key="7">
    <source>
        <dbReference type="ARBA" id="ARBA00023315"/>
    </source>
</evidence>
<dbReference type="Pfam" id="PF16197">
    <property type="entry name" value="KAsynt_C_assoc"/>
    <property type="match status" value="1"/>
</dbReference>
<dbReference type="InterPro" id="IPR016036">
    <property type="entry name" value="Malonyl_transacylase_ACP-bd"/>
</dbReference>
<dbReference type="Gene3D" id="1.10.1200.10">
    <property type="entry name" value="ACP-like"/>
    <property type="match status" value="1"/>
</dbReference>
<dbReference type="InterPro" id="IPR032821">
    <property type="entry name" value="PKS_assoc"/>
</dbReference>
<dbReference type="InterPro" id="IPR013154">
    <property type="entry name" value="ADH-like_N"/>
</dbReference>
<dbReference type="Pfam" id="PF00109">
    <property type="entry name" value="ketoacyl-synt"/>
    <property type="match status" value="1"/>
</dbReference>
<dbReference type="EMBL" id="CAVMBE010000138">
    <property type="protein sequence ID" value="CAK4034819.1"/>
    <property type="molecule type" value="Genomic_DNA"/>
</dbReference>
<dbReference type="PROSITE" id="PS00606">
    <property type="entry name" value="KS3_1"/>
    <property type="match status" value="1"/>
</dbReference>
<dbReference type="SUPFAM" id="SSF53901">
    <property type="entry name" value="Thiolase-like"/>
    <property type="match status" value="1"/>
</dbReference>
<evidence type="ECO:0000259" key="11">
    <source>
        <dbReference type="PROSITE" id="PS52004"/>
    </source>
</evidence>
<dbReference type="GO" id="GO:0008270">
    <property type="term" value="F:zinc ion binding"/>
    <property type="evidence" value="ECO:0007669"/>
    <property type="project" value="InterPro"/>
</dbReference>
<evidence type="ECO:0000313" key="14">
    <source>
        <dbReference type="Proteomes" id="UP001296104"/>
    </source>
</evidence>
<evidence type="ECO:0000256" key="9">
    <source>
        <dbReference type="SAM" id="MobiDB-lite"/>
    </source>
</evidence>
<keyword evidence="6" id="KW-0511">Multifunctional enzyme</keyword>
<dbReference type="InterPro" id="IPR009081">
    <property type="entry name" value="PP-bd_ACP"/>
</dbReference>
<evidence type="ECO:0000256" key="8">
    <source>
        <dbReference type="PROSITE-ProRule" id="PRU01363"/>
    </source>
</evidence>
<dbReference type="InterPro" id="IPR020806">
    <property type="entry name" value="PKS_PP-bd"/>
</dbReference>
<dbReference type="InterPro" id="IPR001227">
    <property type="entry name" value="Ac_transferase_dom_sf"/>
</dbReference>
<dbReference type="InterPro" id="IPR057326">
    <property type="entry name" value="KR_dom"/>
</dbReference>
<dbReference type="PROSITE" id="PS01162">
    <property type="entry name" value="QOR_ZETA_CRYSTAL"/>
    <property type="match status" value="1"/>
</dbReference>
<dbReference type="SUPFAM" id="SSF53335">
    <property type="entry name" value="S-adenosyl-L-methionine-dependent methyltransferases"/>
    <property type="match status" value="1"/>
</dbReference>
<dbReference type="InterPro" id="IPR014043">
    <property type="entry name" value="Acyl_transferase_dom"/>
</dbReference>
<feature type="region of interest" description="N-terminal hotdog fold" evidence="8">
    <location>
        <begin position="913"/>
        <end position="1043"/>
    </location>
</feature>
<evidence type="ECO:0000313" key="13">
    <source>
        <dbReference type="EMBL" id="CAK4034819.1"/>
    </source>
</evidence>
<gene>
    <name evidence="13" type="ORF">LECACI_7A009977</name>
</gene>
<sequence>MDEHTPNRPGEDDHCVAVIGLSCRFPGEASNAERFWELLCRGRSAHSKVPADRFNVDAFHSGPAGGLNCSITSAGHFLEEDISKWDANFFGITPDEAAAMDPQQRLMMEVSYEAFENAGITPKELSESGTGCFCASNSNDWRETLFRDPGAAPRDTWTGTGPEYISGRVSWFFNMRGPCMTINTACSSSLVALHEACRAIRSGECEMAIVGAANLIFNPEYYLFYSNQNFLSPSGRCKSFDAEGDGFGRGEGFGAVVLKRMSSAIESHDVIRAVVRGTGVGQDGWTSGITLPNKYAQAELIRKTYAAAGLPMTETRYVEAHGTGTKVGDPAELEAIHSTLGTEAKTPILLGSVKTNIGHLEGAAGIAGMIKSVLILEKGQIPPTIGVQNLNPAINPKHFHVVDELTSWPTGAGPMRISISSFGASGTISHAILEAAKCVKVNTTGFERKGDGRNDKRPSTARHQSRVVVLSANDPSTLKRQRQNLSDHLRSKSTPSRATHPYRMSMQVSSVEALREALGTENVPVHRASSTKYRLGFIFTGQSAQWPRMGVGLLTCSVFRKSVERADQFLKTALGCKWSALEELLLDDEHTHIHKAEFSQPLCTVLQVALIDLLDSWGITPVAMVGHSSGEIAAAYCVGALSAEDAWTAAYWRGNLDSRSRIPSGRMLAAGISASEAHSFISELRQGMAVVGCVNSPSSVTLSGDEKAIDELAGLLTAAGHFNRKLKTDVAYHSPHLSAVSHEYFVRIRGIKPRPTRTDRVMYSSVTGRATSAAGLGAKDWVRNLISPVLFSSAVESMMGSEQIDALLEIGPHSALAAPVKSTLSSLSPPQGDKDYFSVLTRGKDGVETAMATAGELFTRGLEVDFAKVNNLDEASVPALLIDLPSYAWDHEKSFWAHSRWDRDYRLRPHPAYRFIGAPMPQLVANERIWRAFIKASEESWIIDHKIQGTIVYPAVGYVAMAIEAARQLATENRAIRAFRLRDVRFLAAAEMNDSAATEMTLCVRQMQRDDDKWFSFSISSCSDGTSLKLNCTGYISIDYALGDETGKEARELAAHEDEIRLRFQRARNSCNRPAQPDAFYAELARIGLEFGPAFRNIVDIRMGDGESFCLVDIVNPCGHRDGPGSQRPFIVHPATFDPITQTIMAAAGLVSRTPIPTAIDELVIAESIPCHEGQQLAVYSHVQRRGHHTFLSDIHALDPESQRPVLSLTGLKLAQIAGQPQLQDRAYNVVSRIQSEPALELTAPERLPHVLGETSSASNLDRSAKPLKPGAYDAVLLSQTGVIKASSLEKLLEEVKRLLKPLGYLCAIGLAAQLEAALTKSGFHVHATVPGDSSDLIVTRPNPIGVAQFQARDIIVLESPEPTSTCNALAEEVAKQLEKQGYRPVRVAWPPPASYEPLLKRARCVSLVEVTKPLIADMHRETFAELQRVFTTASDVLWVTAGDDPSLYAIDGMARTIRNEDAATRIRTLHFRSAQGSHVADVVSLAAMSETKDNEFFVAEDGIARSTRIEEDVPFTDRIEGIETQLCQLDTIHLTENKSVHAELQEDELLVRVAFSGLNFKDIMIAMGRVAGTMEGAEGSGSVIATGKGVRDFSPGDQVLCLSIGMHSSIARVKAASCRGLPDCLDLAEAASVPVVHCTAYNAFVRIAKAEAGQSVLIHAGAGGLGQVAIQYAKSFGMEVFVTVGSPAKRELIQKMYDLPDDHILNSRDTSFGKAIRRLTHGRGVDMVLNSLSGEMLRESWASLAPGGTFVEVGKAVLESFQPHHAVGATYSTFDVEHIIRDNPRLTTTLLDGALEFIRRGICKPAAPRTIFPVSRAQHAMRLMQTGQHTGKLLLSWPDDDVVSVMGDGGASAELRVDATYVLVGGLGGIGRSLAELLVTLGARHLCFLSRSGARSSAAQALLQDLQCRGVNARAYACDAANREQLEQTIAQCAKEMPPIHGALQCAAVFRDATFENLTFDDWQAATMPKIQASRNMQEVLPEDIGFFVMLSSFAGLFGNLGQASYGAGSSYQDALAHWRRTQGLKAVSLDLGIIKDVGVLAETGMTDNLREWACFGIGERQLHKLVRTAIQDQVANINNIPPQVPTGIASARAALEAGIEPPFYLQDARFSRMAWTGDQNQGQDQQSGSVPFAKRLGAVKVAEEAEQIICEMLVQRTAKCLAVSEDRIDIDRSLPSYGINSLVAIEVRNWFFKESQLDVPIFDLISPLTIKALAEKIVKKLAL</sequence>
<feature type="region of interest" description="Disordered" evidence="9">
    <location>
        <begin position="445"/>
        <end position="464"/>
    </location>
</feature>
<dbReference type="Pfam" id="PF00698">
    <property type="entry name" value="Acyl_transf_1"/>
    <property type="match status" value="1"/>
</dbReference>
<keyword evidence="7" id="KW-0012">Acyltransferase</keyword>
<dbReference type="PROSITE" id="PS00012">
    <property type="entry name" value="PHOSPHOPANTETHEINE"/>
    <property type="match status" value="1"/>
</dbReference>
<feature type="active site" description="Proton donor; for dehydratase activity" evidence="8">
    <location>
        <position position="1138"/>
    </location>
</feature>
<dbReference type="SMART" id="SM00829">
    <property type="entry name" value="PKS_ER"/>
    <property type="match status" value="1"/>
</dbReference>
<dbReference type="InterPro" id="IPR018201">
    <property type="entry name" value="Ketoacyl_synth_AS"/>
</dbReference>
<evidence type="ECO:0000256" key="2">
    <source>
        <dbReference type="ARBA" id="ARBA00022553"/>
    </source>
</evidence>
<dbReference type="InterPro" id="IPR050091">
    <property type="entry name" value="PKS_NRPS_Biosynth_Enz"/>
</dbReference>
<dbReference type="Gene3D" id="3.40.50.720">
    <property type="entry name" value="NAD(P)-binding Rossmann-like Domain"/>
    <property type="match status" value="2"/>
</dbReference>
<dbReference type="InterPro" id="IPR049552">
    <property type="entry name" value="PKS_DH_N"/>
</dbReference>
<dbReference type="InterPro" id="IPR016035">
    <property type="entry name" value="Acyl_Trfase/lysoPLipase"/>
</dbReference>
<dbReference type="GO" id="GO:0016491">
    <property type="term" value="F:oxidoreductase activity"/>
    <property type="evidence" value="ECO:0007669"/>
    <property type="project" value="UniProtKB-KW"/>
</dbReference>
<dbReference type="Proteomes" id="UP001296104">
    <property type="component" value="Unassembled WGS sequence"/>
</dbReference>
<dbReference type="PROSITE" id="PS52004">
    <property type="entry name" value="KS3_2"/>
    <property type="match status" value="1"/>
</dbReference>
<evidence type="ECO:0000256" key="1">
    <source>
        <dbReference type="ARBA" id="ARBA00022450"/>
    </source>
</evidence>
<dbReference type="PANTHER" id="PTHR43775:SF29">
    <property type="entry name" value="ASPERFURANONE POLYKETIDE SYNTHASE AFOG-RELATED"/>
    <property type="match status" value="1"/>
</dbReference>
<dbReference type="SMART" id="SM00825">
    <property type="entry name" value="PKS_KS"/>
    <property type="match status" value="1"/>
</dbReference>
<dbReference type="PROSITE" id="PS50075">
    <property type="entry name" value="CARRIER"/>
    <property type="match status" value="1"/>
</dbReference>
<feature type="active site" description="Proton acceptor; for dehydratase activity" evidence="8">
    <location>
        <position position="945"/>
    </location>
</feature>
<dbReference type="GO" id="GO:0004312">
    <property type="term" value="F:fatty acid synthase activity"/>
    <property type="evidence" value="ECO:0007669"/>
    <property type="project" value="TreeGrafter"/>
</dbReference>
<dbReference type="SMART" id="SM00826">
    <property type="entry name" value="PKS_DH"/>
    <property type="match status" value="1"/>
</dbReference>
<keyword evidence="5" id="KW-0560">Oxidoreductase</keyword>
<dbReference type="InterPro" id="IPR036736">
    <property type="entry name" value="ACP-like_sf"/>
</dbReference>
<dbReference type="InterPro" id="IPR016039">
    <property type="entry name" value="Thiolase-like"/>
</dbReference>
<proteinExistence type="predicted"/>
<feature type="domain" description="PKS/mFAS DH" evidence="12">
    <location>
        <begin position="913"/>
        <end position="1223"/>
    </location>
</feature>
<dbReference type="GO" id="GO:0044550">
    <property type="term" value="P:secondary metabolite biosynthetic process"/>
    <property type="evidence" value="ECO:0007669"/>
    <property type="project" value="TreeGrafter"/>
</dbReference>
<dbReference type="Pfam" id="PF02801">
    <property type="entry name" value="Ketoacyl-synt_C"/>
    <property type="match status" value="1"/>
</dbReference>
<dbReference type="Gene3D" id="3.40.47.10">
    <property type="match status" value="1"/>
</dbReference>
<dbReference type="SMART" id="SM00827">
    <property type="entry name" value="PKS_AT"/>
    <property type="match status" value="1"/>
</dbReference>
<dbReference type="InterPro" id="IPR020807">
    <property type="entry name" value="PKS_DH"/>
</dbReference>
<keyword evidence="14" id="KW-1185">Reference proteome</keyword>
<keyword evidence="4" id="KW-0521">NADP</keyword>
<comment type="caution">
    <text evidence="13">The sequence shown here is derived from an EMBL/GenBank/DDBJ whole genome shotgun (WGS) entry which is preliminary data.</text>
</comment>
<accession>A0AAI8Z9A8</accession>
<evidence type="ECO:0000256" key="4">
    <source>
        <dbReference type="ARBA" id="ARBA00022857"/>
    </source>
</evidence>
<dbReference type="InterPro" id="IPR020843">
    <property type="entry name" value="ER"/>
</dbReference>
<dbReference type="SUPFAM" id="SSF47336">
    <property type="entry name" value="ACP-like"/>
    <property type="match status" value="1"/>
</dbReference>
<evidence type="ECO:0000256" key="5">
    <source>
        <dbReference type="ARBA" id="ARBA00023002"/>
    </source>
</evidence>
<dbReference type="InterPro" id="IPR006162">
    <property type="entry name" value="Ppantetheine_attach_site"/>
</dbReference>